<reference evidence="3" key="1">
    <citation type="journal article" date="2013" name="Nature">
        <title>Draft genome of the wheat A-genome progenitor Triticum urartu.</title>
        <authorList>
            <person name="Ling H.Q."/>
            <person name="Zhao S."/>
            <person name="Liu D."/>
            <person name="Wang J."/>
            <person name="Sun H."/>
            <person name="Zhang C."/>
            <person name="Fan H."/>
            <person name="Li D."/>
            <person name="Dong L."/>
            <person name="Tao Y."/>
            <person name="Gao C."/>
            <person name="Wu H."/>
            <person name="Li Y."/>
            <person name="Cui Y."/>
            <person name="Guo X."/>
            <person name="Zheng S."/>
            <person name="Wang B."/>
            <person name="Yu K."/>
            <person name="Liang Q."/>
            <person name="Yang W."/>
            <person name="Lou X."/>
            <person name="Chen J."/>
            <person name="Feng M."/>
            <person name="Jian J."/>
            <person name="Zhang X."/>
            <person name="Luo G."/>
            <person name="Jiang Y."/>
            <person name="Liu J."/>
            <person name="Wang Z."/>
            <person name="Sha Y."/>
            <person name="Zhang B."/>
            <person name="Wu H."/>
            <person name="Tang D."/>
            <person name="Shen Q."/>
            <person name="Xue P."/>
            <person name="Zou S."/>
            <person name="Wang X."/>
            <person name="Liu X."/>
            <person name="Wang F."/>
            <person name="Yang Y."/>
            <person name="An X."/>
            <person name="Dong Z."/>
            <person name="Zhang K."/>
            <person name="Zhang X."/>
            <person name="Luo M.C."/>
            <person name="Dvorak J."/>
            <person name="Tong Y."/>
            <person name="Wang J."/>
            <person name="Yang H."/>
            <person name="Li Z."/>
            <person name="Wang D."/>
            <person name="Zhang A."/>
            <person name="Wang J."/>
        </authorList>
    </citation>
    <scope>NUCLEOTIDE SEQUENCE</scope>
    <source>
        <strain evidence="3">cv. G1812</strain>
    </source>
</reference>
<dbReference type="Gramene" id="TuG1812G0200004555.01.T03">
    <property type="protein sequence ID" value="TuG1812G0200004555.01.T03"/>
    <property type="gene ID" value="TuG1812G0200004555.01"/>
</dbReference>
<gene>
    <name evidence="2" type="primary">LOC125539347</name>
</gene>
<feature type="compositionally biased region" description="Basic and acidic residues" evidence="1">
    <location>
        <begin position="71"/>
        <end position="86"/>
    </location>
</feature>
<name>A0A8R7TL90_TRIUA</name>
<evidence type="ECO:0000256" key="1">
    <source>
        <dbReference type="SAM" id="MobiDB-lite"/>
    </source>
</evidence>
<reference evidence="2" key="2">
    <citation type="submission" date="2018-03" db="EMBL/GenBank/DDBJ databases">
        <title>The Triticum urartu genome reveals the dynamic nature of wheat genome evolution.</title>
        <authorList>
            <person name="Ling H."/>
            <person name="Ma B."/>
            <person name="Shi X."/>
            <person name="Liu H."/>
            <person name="Dong L."/>
            <person name="Sun H."/>
            <person name="Cao Y."/>
            <person name="Gao Q."/>
            <person name="Zheng S."/>
            <person name="Li Y."/>
            <person name="Yu Y."/>
            <person name="Du H."/>
            <person name="Qi M."/>
            <person name="Li Y."/>
            <person name="Yu H."/>
            <person name="Cui Y."/>
            <person name="Wang N."/>
            <person name="Chen C."/>
            <person name="Wu H."/>
            <person name="Zhao Y."/>
            <person name="Zhang J."/>
            <person name="Li Y."/>
            <person name="Zhou W."/>
            <person name="Zhang B."/>
            <person name="Hu W."/>
            <person name="Eijk M."/>
            <person name="Tang J."/>
            <person name="Witsenboer H."/>
            <person name="Zhao S."/>
            <person name="Li Z."/>
            <person name="Zhang A."/>
            <person name="Wang D."/>
            <person name="Liang C."/>
        </authorList>
    </citation>
    <scope>NUCLEOTIDE SEQUENCE [LARGE SCALE GENOMIC DNA]</scope>
    <source>
        <strain evidence="2">cv. G1812</strain>
    </source>
</reference>
<reference evidence="2" key="3">
    <citation type="submission" date="2022-06" db="UniProtKB">
        <authorList>
            <consortium name="EnsemblPlants"/>
        </authorList>
    </citation>
    <scope>IDENTIFICATION</scope>
</reference>
<dbReference type="Proteomes" id="UP000015106">
    <property type="component" value="Chromosome 2"/>
</dbReference>
<feature type="region of interest" description="Disordered" evidence="1">
    <location>
        <begin position="53"/>
        <end position="94"/>
    </location>
</feature>
<accession>A0A8R7TL90</accession>
<evidence type="ECO:0000313" key="2">
    <source>
        <dbReference type="EnsemblPlants" id="TuG1812G0200004555.01.T03"/>
    </source>
</evidence>
<protein>
    <submittedName>
        <fullName evidence="2">Uncharacterized protein</fullName>
    </submittedName>
</protein>
<dbReference type="AlphaFoldDB" id="A0A8R7TL90"/>
<dbReference type="EnsemblPlants" id="TuG1812G0200004555.01.T03">
    <property type="protein sequence ID" value="TuG1812G0200004555.01.T03"/>
    <property type="gene ID" value="TuG1812G0200004555.01"/>
</dbReference>
<evidence type="ECO:0000313" key="3">
    <source>
        <dbReference type="Proteomes" id="UP000015106"/>
    </source>
</evidence>
<keyword evidence="3" id="KW-1185">Reference proteome</keyword>
<sequence length="94" mass="10854">MTTPQRGHSTPTRRILPLSLSFPVPFPPLPTPQQFRTDALALTLPKALTARPLRRHEVQGQRRHRVQGLRQEQDGHRRRRQAEARPHPLLRLPG</sequence>
<proteinExistence type="predicted"/>
<organism evidence="2 3">
    <name type="scientific">Triticum urartu</name>
    <name type="common">Red wild einkorn</name>
    <name type="synonym">Crithodium urartu</name>
    <dbReference type="NCBI Taxonomy" id="4572"/>
    <lineage>
        <taxon>Eukaryota</taxon>
        <taxon>Viridiplantae</taxon>
        <taxon>Streptophyta</taxon>
        <taxon>Embryophyta</taxon>
        <taxon>Tracheophyta</taxon>
        <taxon>Spermatophyta</taxon>
        <taxon>Magnoliopsida</taxon>
        <taxon>Liliopsida</taxon>
        <taxon>Poales</taxon>
        <taxon>Poaceae</taxon>
        <taxon>BOP clade</taxon>
        <taxon>Pooideae</taxon>
        <taxon>Triticodae</taxon>
        <taxon>Triticeae</taxon>
        <taxon>Triticinae</taxon>
        <taxon>Triticum</taxon>
    </lineage>
</organism>